<keyword evidence="9" id="KW-1185">Reference proteome</keyword>
<dbReference type="PANTHER" id="PTHR43389:SF4">
    <property type="entry name" value="V-TYPE PROTON ATPASE SUBUNIT B"/>
    <property type="match status" value="1"/>
</dbReference>
<dbReference type="InterPro" id="IPR020003">
    <property type="entry name" value="ATPase_a/bsu_AS"/>
</dbReference>
<dbReference type="CDD" id="cd01135">
    <property type="entry name" value="V_A-ATPase_B"/>
    <property type="match status" value="1"/>
</dbReference>
<dbReference type="Pfam" id="PF02874">
    <property type="entry name" value="ATP-synt_ab_N"/>
    <property type="match status" value="1"/>
</dbReference>
<dbReference type="SUPFAM" id="SSF50615">
    <property type="entry name" value="N-terminal domain of alpha and beta subunits of F1 ATP synthase"/>
    <property type="match status" value="1"/>
</dbReference>
<organism evidence="8 9">
    <name type="scientific">Dethiosulfovibrio salsuginis</name>
    <dbReference type="NCBI Taxonomy" id="561720"/>
    <lineage>
        <taxon>Bacteria</taxon>
        <taxon>Thermotogati</taxon>
        <taxon>Synergistota</taxon>
        <taxon>Synergistia</taxon>
        <taxon>Synergistales</taxon>
        <taxon>Dethiosulfovibrionaceae</taxon>
        <taxon>Dethiosulfovibrio</taxon>
    </lineage>
</organism>
<feature type="domain" description="ATPase F1/V1/A1 complex alpha/beta subunit nucleotide-binding" evidence="5">
    <location>
        <begin position="133"/>
        <end position="351"/>
    </location>
</feature>
<reference evidence="9" key="1">
    <citation type="submission" date="2017-04" db="EMBL/GenBank/DDBJ databases">
        <authorList>
            <person name="Varghese N."/>
            <person name="Submissions S."/>
        </authorList>
    </citation>
    <scope>NUCLEOTIDE SEQUENCE [LARGE SCALE GENOMIC DNA]</scope>
    <source>
        <strain evidence="9">USBA 82</strain>
    </source>
</reference>
<dbReference type="Gene3D" id="3.40.50.12240">
    <property type="match status" value="1"/>
</dbReference>
<dbReference type="Pfam" id="PF00006">
    <property type="entry name" value="ATP-synt_ab"/>
    <property type="match status" value="1"/>
</dbReference>
<keyword evidence="2 4" id="KW-0813">Transport</keyword>
<keyword evidence="4" id="KW-0375">Hydrogen ion transport</keyword>
<dbReference type="PANTHER" id="PTHR43389">
    <property type="entry name" value="V-TYPE PROTON ATPASE SUBUNIT B"/>
    <property type="match status" value="1"/>
</dbReference>
<comment type="similarity">
    <text evidence="1 4">Belongs to the ATPase alpha/beta chains family.</text>
</comment>
<dbReference type="EMBL" id="FXBB01000001">
    <property type="protein sequence ID" value="SMG09580.1"/>
    <property type="molecule type" value="Genomic_DNA"/>
</dbReference>
<dbReference type="CDD" id="cd18118">
    <property type="entry name" value="ATP-synt_V_A-type_beta_N"/>
    <property type="match status" value="1"/>
</dbReference>
<dbReference type="InterPro" id="IPR055190">
    <property type="entry name" value="ATP-synt_VA_C"/>
</dbReference>
<dbReference type="RefSeq" id="WP_085543422.1">
    <property type="nucleotide sequence ID" value="NZ_FXBB01000001.1"/>
</dbReference>
<comment type="function">
    <text evidence="4">Produces ATP from ADP in the presence of a proton gradient across the membrane. The V-type beta chain is a regulatory subunit.</text>
</comment>
<evidence type="ECO:0000259" key="5">
    <source>
        <dbReference type="Pfam" id="PF00006"/>
    </source>
</evidence>
<dbReference type="GO" id="GO:0005524">
    <property type="term" value="F:ATP binding"/>
    <property type="evidence" value="ECO:0007669"/>
    <property type="project" value="UniProtKB-UniRule"/>
</dbReference>
<keyword evidence="3 4" id="KW-0406">Ion transport</keyword>
<evidence type="ECO:0000256" key="3">
    <source>
        <dbReference type="ARBA" id="ARBA00023065"/>
    </source>
</evidence>
<dbReference type="AlphaFoldDB" id="A0A1X7I6C6"/>
<feature type="domain" description="ATP synthase A/B type C-terminal" evidence="7">
    <location>
        <begin position="356"/>
        <end position="450"/>
    </location>
</feature>
<dbReference type="NCBIfam" id="NF003235">
    <property type="entry name" value="PRK04196.1"/>
    <property type="match status" value="1"/>
</dbReference>
<dbReference type="InterPro" id="IPR000194">
    <property type="entry name" value="ATPase_F1/V1/A1_a/bsu_nucl-bd"/>
</dbReference>
<dbReference type="PROSITE" id="PS00152">
    <property type="entry name" value="ATPASE_ALPHA_BETA"/>
    <property type="match status" value="1"/>
</dbReference>
<evidence type="ECO:0000259" key="6">
    <source>
        <dbReference type="Pfam" id="PF02874"/>
    </source>
</evidence>
<protein>
    <recommendedName>
        <fullName evidence="4">V-type ATP synthase beta chain</fullName>
    </recommendedName>
    <alternativeName>
        <fullName evidence="4">V-ATPase subunit B</fullName>
    </alternativeName>
</protein>
<name>A0A1X7I6C6_9BACT</name>
<dbReference type="GO" id="GO:0045259">
    <property type="term" value="C:proton-transporting ATP synthase complex"/>
    <property type="evidence" value="ECO:0007669"/>
    <property type="project" value="UniProtKB-ARBA"/>
</dbReference>
<keyword evidence="4" id="KW-0066">ATP synthesis</keyword>
<dbReference type="HAMAP" id="MF_00310">
    <property type="entry name" value="ATP_synth_B_arch"/>
    <property type="match status" value="1"/>
</dbReference>
<dbReference type="InterPro" id="IPR022879">
    <property type="entry name" value="V-ATPase_su_B/beta"/>
</dbReference>
<feature type="domain" description="ATPase F1/V1/A1 complex alpha/beta subunit N-terminal" evidence="6">
    <location>
        <begin position="12"/>
        <end position="72"/>
    </location>
</feature>
<accession>A0A1X7I6C6</accession>
<sequence>MKLYREGYSKISGMAGPLLFVEGVQNAGYGELVTIEDSKRKRQGQILQIDGDLCVIQLFDGSMGLGTGGTTVWMDRSVFKVPVGSGLIGKVLNGRGQDRSGKELLFYEDRLPVSGLPINPARRSSPQSFIQTGISSIDMMNTLVKGQKLPVFAGPGLPANRLTAQIVKQARSLDKDRQFLVVFAAMGITKREAQFFMDSFEETGALEKGVFFVNLASDSAAERLLTPRMALTVAEYFAFQKGYDVLVVMTDMLHYCNSLREVSAAREEVPGRRGYPGYMYSDLAELYERAGCIEGNSGSITQIPIITMPDDDMTHPVVDLSGYITEGQIVLGRDLTDKGIFPPVDVLPSLSRLMNKGIGRGKTFSYHRAMADQLYASYSKARELVKLRLIVGDEGLTDLEHKYIEFGRLFDDIFIDQGDSDISIESTFDRSWDALKVLPDQELFKLPSDLVSRRAR</sequence>
<dbReference type="OrthoDB" id="9802718at2"/>
<evidence type="ECO:0000256" key="4">
    <source>
        <dbReference type="HAMAP-Rule" id="MF_00310"/>
    </source>
</evidence>
<evidence type="ECO:0000313" key="9">
    <source>
        <dbReference type="Proteomes" id="UP000193355"/>
    </source>
</evidence>
<dbReference type="GO" id="GO:0042777">
    <property type="term" value="P:proton motive force-driven plasma membrane ATP synthesis"/>
    <property type="evidence" value="ECO:0007669"/>
    <property type="project" value="UniProtKB-UniRule"/>
</dbReference>
<dbReference type="Proteomes" id="UP000193355">
    <property type="component" value="Unassembled WGS sequence"/>
</dbReference>
<dbReference type="InterPro" id="IPR036121">
    <property type="entry name" value="ATPase_F1/V1/A1_a/bsu_N_sf"/>
</dbReference>
<evidence type="ECO:0000256" key="1">
    <source>
        <dbReference type="ARBA" id="ARBA00008936"/>
    </source>
</evidence>
<gene>
    <name evidence="4" type="primary">atpB</name>
    <name evidence="8" type="ORF">SAMN06275492_101132</name>
</gene>
<dbReference type="Pfam" id="PF22919">
    <property type="entry name" value="ATP-synt_VA_C"/>
    <property type="match status" value="1"/>
</dbReference>
<evidence type="ECO:0000259" key="7">
    <source>
        <dbReference type="Pfam" id="PF22919"/>
    </source>
</evidence>
<evidence type="ECO:0000256" key="2">
    <source>
        <dbReference type="ARBA" id="ARBA00022448"/>
    </source>
</evidence>
<proteinExistence type="inferred from homology"/>
<dbReference type="InterPro" id="IPR004100">
    <property type="entry name" value="ATPase_F1/V1/A1_a/bsu_N"/>
</dbReference>
<evidence type="ECO:0000313" key="8">
    <source>
        <dbReference type="EMBL" id="SMG09580.1"/>
    </source>
</evidence>
<dbReference type="InterPro" id="IPR027417">
    <property type="entry name" value="P-loop_NTPase"/>
</dbReference>
<dbReference type="GO" id="GO:0046933">
    <property type="term" value="F:proton-transporting ATP synthase activity, rotational mechanism"/>
    <property type="evidence" value="ECO:0007669"/>
    <property type="project" value="UniProtKB-UniRule"/>
</dbReference>
<dbReference type="SUPFAM" id="SSF52540">
    <property type="entry name" value="P-loop containing nucleoside triphosphate hydrolases"/>
    <property type="match status" value="1"/>
</dbReference>
<dbReference type="STRING" id="561720.SAMN06275492_101132"/>